<dbReference type="PANTHER" id="PTHR34075:SF4">
    <property type="entry name" value="DUF35 DOMAIN-CONTAINING PROTEIN"/>
    <property type="match status" value="1"/>
</dbReference>
<dbReference type="PANTHER" id="PTHR34075">
    <property type="entry name" value="BLR3430 PROTEIN"/>
    <property type="match status" value="1"/>
</dbReference>
<dbReference type="Pfam" id="PF12172">
    <property type="entry name" value="zf-ChsH2"/>
    <property type="match status" value="1"/>
</dbReference>
<gene>
    <name evidence="3" type="ORF">E6H01_01270</name>
</gene>
<dbReference type="EMBL" id="VBAL01000011">
    <property type="protein sequence ID" value="TMJ06617.1"/>
    <property type="molecule type" value="Genomic_DNA"/>
</dbReference>
<accession>A0A537LFY0</accession>
<organism evidence="3 4">
    <name type="scientific">Candidatus Segetimicrobium genomatis</name>
    <dbReference type="NCBI Taxonomy" id="2569760"/>
    <lineage>
        <taxon>Bacteria</taxon>
        <taxon>Bacillati</taxon>
        <taxon>Candidatus Sysuimicrobiota</taxon>
        <taxon>Candidatus Sysuimicrobiia</taxon>
        <taxon>Candidatus Sysuimicrobiales</taxon>
        <taxon>Candidatus Segetimicrobiaceae</taxon>
        <taxon>Candidatus Segetimicrobium</taxon>
    </lineage>
</organism>
<dbReference type="Proteomes" id="UP000319353">
    <property type="component" value="Unassembled WGS sequence"/>
</dbReference>
<dbReference type="InterPro" id="IPR002878">
    <property type="entry name" value="ChsH2_C"/>
</dbReference>
<evidence type="ECO:0000259" key="2">
    <source>
        <dbReference type="Pfam" id="PF12172"/>
    </source>
</evidence>
<dbReference type="Gene3D" id="6.10.30.10">
    <property type="match status" value="1"/>
</dbReference>
<dbReference type="Pfam" id="PF01796">
    <property type="entry name" value="OB_ChsH2_C"/>
    <property type="match status" value="1"/>
</dbReference>
<feature type="domain" description="ChsH2 rubredoxin-like zinc ribbon" evidence="2">
    <location>
        <begin position="40"/>
        <end position="69"/>
    </location>
</feature>
<dbReference type="AlphaFoldDB" id="A0A537LFY0"/>
<proteinExistence type="predicted"/>
<name>A0A537LFY0_9BACT</name>
<comment type="caution">
    <text evidence="3">The sequence shown here is derived from an EMBL/GenBank/DDBJ whole genome shotgun (WGS) entry which is preliminary data.</text>
</comment>
<evidence type="ECO:0000313" key="4">
    <source>
        <dbReference type="Proteomes" id="UP000319353"/>
    </source>
</evidence>
<dbReference type="InterPro" id="IPR022002">
    <property type="entry name" value="ChsH2_Znr"/>
</dbReference>
<dbReference type="Gene3D" id="2.40.50.140">
    <property type="entry name" value="Nucleic acid-binding proteins"/>
    <property type="match status" value="1"/>
</dbReference>
<dbReference type="InterPro" id="IPR052513">
    <property type="entry name" value="Thioester_dehydratase-like"/>
</dbReference>
<reference evidence="3 4" key="1">
    <citation type="journal article" date="2019" name="Nat. Microbiol.">
        <title>Mediterranean grassland soil C-N compound turnover is dependent on rainfall and depth, and is mediated by genomically divergent microorganisms.</title>
        <authorList>
            <person name="Diamond S."/>
            <person name="Andeer P.F."/>
            <person name="Li Z."/>
            <person name="Crits-Christoph A."/>
            <person name="Burstein D."/>
            <person name="Anantharaman K."/>
            <person name="Lane K.R."/>
            <person name="Thomas B.C."/>
            <person name="Pan C."/>
            <person name="Northen T.R."/>
            <person name="Banfield J.F."/>
        </authorList>
    </citation>
    <scope>NUCLEOTIDE SEQUENCE [LARGE SCALE GENOMIC DNA]</scope>
    <source>
        <strain evidence="3">NP_4</strain>
    </source>
</reference>
<dbReference type="SUPFAM" id="SSF50249">
    <property type="entry name" value="Nucleic acid-binding proteins"/>
    <property type="match status" value="1"/>
</dbReference>
<feature type="domain" description="ChsH2 C-terminal OB-fold" evidence="1">
    <location>
        <begin position="74"/>
        <end position="137"/>
    </location>
</feature>
<evidence type="ECO:0000313" key="3">
    <source>
        <dbReference type="EMBL" id="TMJ06617.1"/>
    </source>
</evidence>
<evidence type="ECO:0000259" key="1">
    <source>
        <dbReference type="Pfam" id="PF01796"/>
    </source>
</evidence>
<sequence length="166" mass="18606">MTRKSITNVSQARVWRGTMPVQYLYTAGVAGERFFQTLRRKGVFAVTTCAECQVTYLPPRLYCERCFADLSGAWAEVAPSGRVHTYTVVHEDQDGRPLDPPQVVAFVRIDGTSGGLIGRLLHLRPQDVQVEMPVDAVLAPPRRRRGGMDDITGFAPRRVLPRRRTP</sequence>
<dbReference type="InterPro" id="IPR012340">
    <property type="entry name" value="NA-bd_OB-fold"/>
</dbReference>
<protein>
    <submittedName>
        <fullName evidence="3">Zn-ribbon domain-containing OB-fold protein</fullName>
    </submittedName>
</protein>